<feature type="transmembrane region" description="Helical" evidence="7">
    <location>
        <begin position="446"/>
        <end position="468"/>
    </location>
</feature>
<comment type="similarity">
    <text evidence="2">Belongs to the polysaccharide synthase family.</text>
</comment>
<feature type="transmembrane region" description="Helical" evidence="7">
    <location>
        <begin position="286"/>
        <end position="309"/>
    </location>
</feature>
<reference evidence="9" key="1">
    <citation type="submission" date="2015-07" db="EMBL/GenBank/DDBJ databases">
        <title>Whole genome sequence of an Ensifer adhaerens strain isolated from a cave pool in the Wind Cave National Park.</title>
        <authorList>
            <person name="Eng W.W.H."/>
            <person name="Gan H.M."/>
            <person name="Barton H.A."/>
            <person name="Savka M.A."/>
        </authorList>
    </citation>
    <scope>NUCLEOTIDE SEQUENCE [LARGE SCALE GENOMIC DNA]</scope>
    <source>
        <strain evidence="9">SD006</strain>
    </source>
</reference>
<comment type="subcellular location">
    <subcellularLocation>
        <location evidence="1">Cell membrane</location>
        <topology evidence="1">Multi-pass membrane protein</topology>
    </subcellularLocation>
</comment>
<feature type="transmembrane region" description="Helical" evidence="7">
    <location>
        <begin position="321"/>
        <end position="345"/>
    </location>
</feature>
<evidence type="ECO:0000256" key="7">
    <source>
        <dbReference type="SAM" id="Phobius"/>
    </source>
</evidence>
<feature type="transmembrane region" description="Helical" evidence="7">
    <location>
        <begin position="47"/>
        <end position="71"/>
    </location>
</feature>
<evidence type="ECO:0000313" key="9">
    <source>
        <dbReference type="Proteomes" id="UP000037425"/>
    </source>
</evidence>
<evidence type="ECO:0000256" key="3">
    <source>
        <dbReference type="ARBA" id="ARBA00022475"/>
    </source>
</evidence>
<keyword evidence="5 7" id="KW-1133">Transmembrane helix</keyword>
<organism evidence="8 9">
    <name type="scientific">Ensifer adhaerens</name>
    <name type="common">Sinorhizobium morelense</name>
    <dbReference type="NCBI Taxonomy" id="106592"/>
    <lineage>
        <taxon>Bacteria</taxon>
        <taxon>Pseudomonadati</taxon>
        <taxon>Pseudomonadota</taxon>
        <taxon>Alphaproteobacteria</taxon>
        <taxon>Hyphomicrobiales</taxon>
        <taxon>Rhizobiaceae</taxon>
        <taxon>Sinorhizobium/Ensifer group</taxon>
        <taxon>Ensifer</taxon>
    </lineage>
</organism>
<feature type="transmembrane region" description="Helical" evidence="7">
    <location>
        <begin position="411"/>
        <end position="434"/>
    </location>
</feature>
<dbReference type="PANTHER" id="PTHR30250:SF10">
    <property type="entry name" value="LIPOPOLYSACCHARIDE BIOSYNTHESIS PROTEIN WZXC"/>
    <property type="match status" value="1"/>
</dbReference>
<evidence type="ECO:0000256" key="4">
    <source>
        <dbReference type="ARBA" id="ARBA00022692"/>
    </source>
</evidence>
<dbReference type="PANTHER" id="PTHR30250">
    <property type="entry name" value="PST FAMILY PREDICTED COLANIC ACID TRANSPORTER"/>
    <property type="match status" value="1"/>
</dbReference>
<keyword evidence="6 7" id="KW-0472">Membrane</keyword>
<feature type="transmembrane region" description="Helical" evidence="7">
    <location>
        <begin position="179"/>
        <end position="202"/>
    </location>
</feature>
<evidence type="ECO:0000256" key="5">
    <source>
        <dbReference type="ARBA" id="ARBA00022989"/>
    </source>
</evidence>
<dbReference type="OrthoDB" id="7605542at2"/>
<keyword evidence="3" id="KW-1003">Cell membrane</keyword>
<evidence type="ECO:0000256" key="1">
    <source>
        <dbReference type="ARBA" id="ARBA00004651"/>
    </source>
</evidence>
<keyword evidence="4 7" id="KW-0812">Transmembrane</keyword>
<name>A0A0L8BHX5_ENSAD</name>
<dbReference type="Pfam" id="PF13440">
    <property type="entry name" value="Polysacc_synt_3"/>
    <property type="match status" value="1"/>
</dbReference>
<feature type="transmembrane region" description="Helical" evidence="7">
    <location>
        <begin position="357"/>
        <end position="377"/>
    </location>
</feature>
<feature type="transmembrane region" description="Helical" evidence="7">
    <location>
        <begin position="150"/>
        <end position="173"/>
    </location>
</feature>
<evidence type="ECO:0000256" key="6">
    <source>
        <dbReference type="ARBA" id="ARBA00023136"/>
    </source>
</evidence>
<dbReference type="EMBL" id="LGAP01000028">
    <property type="protein sequence ID" value="KOF14311.1"/>
    <property type="molecule type" value="Genomic_DNA"/>
</dbReference>
<gene>
    <name evidence="8" type="ORF">AC244_27745</name>
</gene>
<dbReference type="PATRIC" id="fig|106592.7.peg.4350"/>
<feature type="transmembrane region" description="Helical" evidence="7">
    <location>
        <begin position="83"/>
        <end position="103"/>
    </location>
</feature>
<dbReference type="RefSeq" id="WP_053252079.1">
    <property type="nucleotide sequence ID" value="NZ_LGAP01000028.1"/>
</dbReference>
<feature type="transmembrane region" description="Helical" evidence="7">
    <location>
        <begin position="222"/>
        <end position="241"/>
    </location>
</feature>
<comment type="caution">
    <text evidence="8">The sequence shown here is derived from an EMBL/GenBank/DDBJ whole genome shotgun (WGS) entry which is preliminary data.</text>
</comment>
<sequence>MPSTVNAKSVTRNVGWSVLSKTGTFGLKFVTVPILARILTPEEFGTVAVALTVVQFLAMIGGAGLASALIIQRDEEMELVHSAFWANLAISLLMALGLFVFAAPLATMLGAPEAAYLLEIMSLLIPLQLGGDVAYALLARRMNFSKDAAWSMISETLGALVAVAMALAGFGVWSLLGQLFVSALIRLAGLYAVSGYVPRLVFSFRRVWALSRFSFGMMGSEIANFITFQSPMVVISRYLGLSDAGAYSAANRFSSIPNQIVLSAVMGVLFPAFSHMGEDRERRSQALILSTQVTTVLLAPMMFGLWALAEPAMLVLFGSQWAAAWPVLGLLALSKGILTPCSTYVPYLKGIGQGTVLFWWAVIRAIITTGAVAYAAINGSLIDAMIALCIVNVLTLVGYSWVVFRADRMPFVRGFFVSTRPMFAAFAMALAVRFLLERFGSLVPNAILQVLVGAAIGGLIYLILMVLTERQLLLKLHRMVRQRGAVGATPEPAE</sequence>
<dbReference type="AlphaFoldDB" id="A0A0L8BHX5"/>
<proteinExistence type="inferred from homology"/>
<evidence type="ECO:0000256" key="2">
    <source>
        <dbReference type="ARBA" id="ARBA00007430"/>
    </source>
</evidence>
<dbReference type="GO" id="GO:0005886">
    <property type="term" value="C:plasma membrane"/>
    <property type="evidence" value="ECO:0007669"/>
    <property type="project" value="UniProtKB-SubCell"/>
</dbReference>
<feature type="transmembrane region" description="Helical" evidence="7">
    <location>
        <begin position="256"/>
        <end position="274"/>
    </location>
</feature>
<feature type="transmembrane region" description="Helical" evidence="7">
    <location>
        <begin position="115"/>
        <end position="138"/>
    </location>
</feature>
<feature type="transmembrane region" description="Helical" evidence="7">
    <location>
        <begin position="383"/>
        <end position="404"/>
    </location>
</feature>
<dbReference type="Proteomes" id="UP000037425">
    <property type="component" value="Unassembled WGS sequence"/>
</dbReference>
<protein>
    <submittedName>
        <fullName evidence="8">Succinoglycan biosynthesis protein exop</fullName>
    </submittedName>
</protein>
<accession>A0A0L8BHX5</accession>
<evidence type="ECO:0000313" key="8">
    <source>
        <dbReference type="EMBL" id="KOF14311.1"/>
    </source>
</evidence>
<dbReference type="CDD" id="cd13127">
    <property type="entry name" value="MATE_tuaB_like"/>
    <property type="match status" value="1"/>
</dbReference>
<dbReference type="InterPro" id="IPR050833">
    <property type="entry name" value="Poly_Biosynth_Transport"/>
</dbReference>